<evidence type="ECO:0000313" key="3">
    <source>
        <dbReference type="Proteomes" id="UP000182658"/>
    </source>
</evidence>
<dbReference type="EMBL" id="KV875105">
    <property type="protein sequence ID" value="OIW23814.1"/>
    <property type="molecule type" value="Genomic_DNA"/>
</dbReference>
<evidence type="ECO:0000259" key="1">
    <source>
        <dbReference type="Pfam" id="PF14420"/>
    </source>
</evidence>
<proteinExistence type="predicted"/>
<dbReference type="InterPro" id="IPR025676">
    <property type="entry name" value="Clr5_dom"/>
</dbReference>
<evidence type="ECO:0000313" key="2">
    <source>
        <dbReference type="EMBL" id="OIW23814.1"/>
    </source>
</evidence>
<dbReference type="PANTHER" id="PTHR38788">
    <property type="entry name" value="CLR5 DOMAIN-CONTAINING PROTEIN"/>
    <property type="match status" value="1"/>
</dbReference>
<dbReference type="InParanoid" id="A0A1J7I8K9"/>
<dbReference type="Proteomes" id="UP000182658">
    <property type="component" value="Unassembled WGS sequence"/>
</dbReference>
<protein>
    <recommendedName>
        <fullName evidence="1">Clr5 domain-containing protein</fullName>
    </recommendedName>
</protein>
<dbReference type="Pfam" id="PF14420">
    <property type="entry name" value="Clr5"/>
    <property type="match status" value="1"/>
</dbReference>
<name>A0A1J7I8K9_9PEZI</name>
<gene>
    <name evidence="2" type="ORF">CONLIGDRAFT_110518</name>
</gene>
<dbReference type="OrthoDB" id="5986190at2759"/>
<feature type="domain" description="Clr5" evidence="1">
    <location>
        <begin position="13"/>
        <end position="65"/>
    </location>
</feature>
<keyword evidence="3" id="KW-1185">Reference proteome</keyword>
<accession>A0A1J7I8K9</accession>
<sequence>MATPPARKQWAKPEDWERVKPLIKELYKDELKPLKDVVATMETEHHFFATQRMYKSKLREWGLSKYIRATEAVAIIKAMEERQAAGKSSQIVLRGEKVDLDRIKNYVRRNRNRGRLERMLIEEKQVPETVERELICRTPSPSPDLRSPTPGPLGPAEDLYRSISIYVDGSFEAGNWFLHGDGAMRSLRGDPKWYSTNFKDLWNRLDIASQLVGKVERLDLVRMLDPAFGYMVNLVQDSYPRSIPFVLSAFEVLYDRGRGDLVNMFIRHIASLSEVIWGLEHPHTRIWQQLVTIYADEHGEILERLFLLLLSKFRQQKQRSDHLEIAIYNDYCDCVLNKRDLETQELSLCREVARMQARRAKNMQASLLMLRHATAVKDLALQQKRYADAAVSMDCLREHGDWDGAHGLQARAEAALAKEDFQAAESFYREASEHVDINPEFKDESWANEMLTKLEGLLIRNGKEDEANKIAQARLDRIARLESEMSR</sequence>
<reference evidence="2 3" key="1">
    <citation type="submission" date="2016-10" db="EMBL/GenBank/DDBJ databases">
        <title>Draft genome sequence of Coniochaeta ligniaria NRRL30616, a lignocellulolytic fungus for bioabatement of inhibitors in plant biomass hydrolysates.</title>
        <authorList>
            <consortium name="DOE Joint Genome Institute"/>
            <person name="Jimenez D.J."/>
            <person name="Hector R.E."/>
            <person name="Riley R."/>
            <person name="Sun H."/>
            <person name="Grigoriev I.V."/>
            <person name="Van Elsas J.D."/>
            <person name="Nichols N.N."/>
        </authorList>
    </citation>
    <scope>NUCLEOTIDE SEQUENCE [LARGE SCALE GENOMIC DNA]</scope>
    <source>
        <strain evidence="2 3">NRRL 30616</strain>
    </source>
</reference>
<dbReference type="PANTHER" id="PTHR38788:SF3">
    <property type="entry name" value="CLR5 DOMAIN-CONTAINING PROTEIN"/>
    <property type="match status" value="1"/>
</dbReference>
<organism evidence="2 3">
    <name type="scientific">Coniochaeta ligniaria NRRL 30616</name>
    <dbReference type="NCBI Taxonomy" id="1408157"/>
    <lineage>
        <taxon>Eukaryota</taxon>
        <taxon>Fungi</taxon>
        <taxon>Dikarya</taxon>
        <taxon>Ascomycota</taxon>
        <taxon>Pezizomycotina</taxon>
        <taxon>Sordariomycetes</taxon>
        <taxon>Sordariomycetidae</taxon>
        <taxon>Coniochaetales</taxon>
        <taxon>Coniochaetaceae</taxon>
        <taxon>Coniochaeta</taxon>
    </lineage>
</organism>
<dbReference type="AlphaFoldDB" id="A0A1J7I8K9"/>
<dbReference type="STRING" id="1408157.A0A1J7I8K9"/>